<proteinExistence type="predicted"/>
<reference evidence="3" key="1">
    <citation type="submission" date="2020-05" db="EMBL/GenBank/DDBJ databases">
        <authorList>
            <consortium name="Genoscope - CEA"/>
            <person name="William W."/>
        </authorList>
    </citation>
    <scope>NUCLEOTIDE SEQUENCE [LARGE SCALE GENOMIC DNA]</scope>
    <source>
        <strain evidence="3">PCC 7821</strain>
    </source>
</reference>
<sequence>MGESQIKIFMNPLSSESSPAVSNSVDALLILRGIACLVVVLFHCSISRELIIYPPYDFSWLLLGDGIVAVWIFFALSGYLMGKAFYTYRYLPTVSGYKAFFMNRVLRICPLYYFSVLITAIFVYPEILKAEKWFELFRILTFTYTFPLPLSPNHPDFNFNPVIWSLSTEVQFYLIVPFLYTAFRPILVNRTKILITALAIIGFTSICRGFALLFFPHHTSLVLNLDVFLSGFLLNAWFQCKPIKNIQTSIFMPFRKRFKNLISLKVIAILAMIGLYLISAYHGYHQELWNVATRPATLMQRSLFITPFSYYFMPVITGICTTFFIYAFERNGQYNNRVKNKKLSFETCLENPVRVLEIMGVLSYGIYLWHYHIIQKIAPIVQVTDPLTTFFHKLSVVVILSVILSAVTYSLVEVPYAKLKKYNSSQSSKY</sequence>
<gene>
    <name evidence="3" type="ORF">PLAN_100091</name>
</gene>
<feature type="transmembrane region" description="Helical" evidence="1">
    <location>
        <begin position="221"/>
        <end position="240"/>
    </location>
</feature>
<dbReference type="Proteomes" id="UP000196521">
    <property type="component" value="Unassembled WGS sequence"/>
</dbReference>
<evidence type="ECO:0000259" key="2">
    <source>
        <dbReference type="Pfam" id="PF01757"/>
    </source>
</evidence>
<feature type="transmembrane region" description="Helical" evidence="1">
    <location>
        <begin position="304"/>
        <end position="328"/>
    </location>
</feature>
<dbReference type="AlphaFoldDB" id="A0A6J7ZFF6"/>
<dbReference type="PANTHER" id="PTHR23028">
    <property type="entry name" value="ACETYLTRANSFERASE"/>
    <property type="match status" value="1"/>
</dbReference>
<feature type="transmembrane region" description="Helical" evidence="1">
    <location>
        <begin position="390"/>
        <end position="412"/>
    </location>
</feature>
<name>A0A6J7ZFF6_PLARU</name>
<feature type="transmembrane region" description="Helical" evidence="1">
    <location>
        <begin position="193"/>
        <end position="215"/>
    </location>
</feature>
<protein>
    <submittedName>
        <fullName evidence="3">Acyltransferase 3</fullName>
    </submittedName>
</protein>
<dbReference type="InterPro" id="IPR002656">
    <property type="entry name" value="Acyl_transf_3_dom"/>
</dbReference>
<keyword evidence="3" id="KW-0012">Acyltransferase</keyword>
<evidence type="ECO:0000313" key="3">
    <source>
        <dbReference type="EMBL" id="CAC5340041.1"/>
    </source>
</evidence>
<evidence type="ECO:0000313" key="4">
    <source>
        <dbReference type="Proteomes" id="UP000196521"/>
    </source>
</evidence>
<comment type="caution">
    <text evidence="3">The sequence shown here is derived from an EMBL/GenBank/DDBJ whole genome shotgun (WGS) entry which is preliminary data.</text>
</comment>
<keyword evidence="4" id="KW-1185">Reference proteome</keyword>
<dbReference type="GO" id="GO:0016747">
    <property type="term" value="F:acyltransferase activity, transferring groups other than amino-acyl groups"/>
    <property type="evidence" value="ECO:0007669"/>
    <property type="project" value="InterPro"/>
</dbReference>
<dbReference type="PANTHER" id="PTHR23028:SF53">
    <property type="entry name" value="ACYL_TRANSF_3 DOMAIN-CONTAINING PROTEIN"/>
    <property type="match status" value="1"/>
</dbReference>
<feature type="transmembrane region" description="Helical" evidence="1">
    <location>
        <begin position="101"/>
        <end position="124"/>
    </location>
</feature>
<feature type="transmembrane region" description="Helical" evidence="1">
    <location>
        <begin position="261"/>
        <end position="284"/>
    </location>
</feature>
<evidence type="ECO:0000256" key="1">
    <source>
        <dbReference type="SAM" id="Phobius"/>
    </source>
</evidence>
<keyword evidence="1" id="KW-1133">Transmembrane helix</keyword>
<dbReference type="GO" id="GO:0016020">
    <property type="term" value="C:membrane"/>
    <property type="evidence" value="ECO:0007669"/>
    <property type="project" value="TreeGrafter"/>
</dbReference>
<feature type="transmembrane region" description="Helical" evidence="1">
    <location>
        <begin position="349"/>
        <end position="370"/>
    </location>
</feature>
<feature type="transmembrane region" description="Helical" evidence="1">
    <location>
        <begin position="27"/>
        <end position="46"/>
    </location>
</feature>
<dbReference type="Pfam" id="PF01757">
    <property type="entry name" value="Acyl_transf_3"/>
    <property type="match status" value="1"/>
</dbReference>
<dbReference type="EMBL" id="CZCZ02000005">
    <property type="protein sequence ID" value="CAC5340041.1"/>
    <property type="molecule type" value="Genomic_DNA"/>
</dbReference>
<dbReference type="GO" id="GO:0009103">
    <property type="term" value="P:lipopolysaccharide biosynthetic process"/>
    <property type="evidence" value="ECO:0007669"/>
    <property type="project" value="TreeGrafter"/>
</dbReference>
<feature type="domain" description="Acyltransferase 3" evidence="2">
    <location>
        <begin position="30"/>
        <end position="407"/>
    </location>
</feature>
<organism evidence="3 4">
    <name type="scientific">Planktothrix rubescens CCAP 1459/22</name>
    <dbReference type="NCBI Taxonomy" id="329571"/>
    <lineage>
        <taxon>Bacteria</taxon>
        <taxon>Bacillati</taxon>
        <taxon>Cyanobacteriota</taxon>
        <taxon>Cyanophyceae</taxon>
        <taxon>Oscillatoriophycideae</taxon>
        <taxon>Oscillatoriales</taxon>
        <taxon>Microcoleaceae</taxon>
        <taxon>Planktothrix</taxon>
    </lineage>
</organism>
<feature type="transmembrane region" description="Helical" evidence="1">
    <location>
        <begin position="58"/>
        <end position="81"/>
    </location>
</feature>
<keyword evidence="1" id="KW-0812">Transmembrane</keyword>
<accession>A0A6J7ZFF6</accession>
<keyword evidence="3" id="KW-0808">Transferase</keyword>
<dbReference type="InterPro" id="IPR050879">
    <property type="entry name" value="Acyltransferase_3"/>
</dbReference>
<feature type="transmembrane region" description="Helical" evidence="1">
    <location>
        <begin position="162"/>
        <end position="181"/>
    </location>
</feature>
<keyword evidence="1" id="KW-0472">Membrane</keyword>